<accession>A0A517TR62</accession>
<keyword evidence="1" id="KW-0812">Transmembrane</keyword>
<dbReference type="Proteomes" id="UP000317909">
    <property type="component" value="Chromosome"/>
</dbReference>
<keyword evidence="1" id="KW-1133">Transmembrane helix</keyword>
<proteinExistence type="predicted"/>
<dbReference type="RefSeq" id="WP_145429785.1">
    <property type="nucleotide sequence ID" value="NZ_CP036339.1"/>
</dbReference>
<protein>
    <submittedName>
        <fullName evidence="2">Uncharacterized protein</fullName>
    </submittedName>
</protein>
<organism evidence="2 3">
    <name type="scientific">Lacipirellula limnantheis</name>
    <dbReference type="NCBI Taxonomy" id="2528024"/>
    <lineage>
        <taxon>Bacteria</taxon>
        <taxon>Pseudomonadati</taxon>
        <taxon>Planctomycetota</taxon>
        <taxon>Planctomycetia</taxon>
        <taxon>Pirellulales</taxon>
        <taxon>Lacipirellulaceae</taxon>
        <taxon>Lacipirellula</taxon>
    </lineage>
</organism>
<dbReference type="KEGG" id="llh:I41_00170"/>
<keyword evidence="3" id="KW-1185">Reference proteome</keyword>
<gene>
    <name evidence="2" type="ORF">I41_00170</name>
</gene>
<reference evidence="2 3" key="1">
    <citation type="submission" date="2019-02" db="EMBL/GenBank/DDBJ databases">
        <title>Deep-cultivation of Planctomycetes and their phenomic and genomic characterization uncovers novel biology.</title>
        <authorList>
            <person name="Wiegand S."/>
            <person name="Jogler M."/>
            <person name="Boedeker C."/>
            <person name="Pinto D."/>
            <person name="Vollmers J."/>
            <person name="Rivas-Marin E."/>
            <person name="Kohn T."/>
            <person name="Peeters S.H."/>
            <person name="Heuer A."/>
            <person name="Rast P."/>
            <person name="Oberbeckmann S."/>
            <person name="Bunk B."/>
            <person name="Jeske O."/>
            <person name="Meyerdierks A."/>
            <person name="Storesund J.E."/>
            <person name="Kallscheuer N."/>
            <person name="Luecker S."/>
            <person name="Lage O.M."/>
            <person name="Pohl T."/>
            <person name="Merkel B.J."/>
            <person name="Hornburger P."/>
            <person name="Mueller R.-W."/>
            <person name="Bruemmer F."/>
            <person name="Labrenz M."/>
            <person name="Spormann A.M."/>
            <person name="Op den Camp H."/>
            <person name="Overmann J."/>
            <person name="Amann R."/>
            <person name="Jetten M.S.M."/>
            <person name="Mascher T."/>
            <person name="Medema M.H."/>
            <person name="Devos D.P."/>
            <person name="Kaster A.-K."/>
            <person name="Ovreas L."/>
            <person name="Rohde M."/>
            <person name="Galperin M.Y."/>
            <person name="Jogler C."/>
        </authorList>
    </citation>
    <scope>NUCLEOTIDE SEQUENCE [LARGE SCALE GENOMIC DNA]</scope>
    <source>
        <strain evidence="2 3">I41</strain>
    </source>
</reference>
<feature type="transmembrane region" description="Helical" evidence="1">
    <location>
        <begin position="186"/>
        <end position="207"/>
    </location>
</feature>
<dbReference type="EMBL" id="CP036339">
    <property type="protein sequence ID" value="QDT70864.1"/>
    <property type="molecule type" value="Genomic_DNA"/>
</dbReference>
<feature type="transmembrane region" description="Helical" evidence="1">
    <location>
        <begin position="213"/>
        <end position="231"/>
    </location>
</feature>
<keyword evidence="1" id="KW-0472">Membrane</keyword>
<name>A0A517TR62_9BACT</name>
<dbReference type="OrthoDB" id="248820at2"/>
<evidence type="ECO:0000256" key="1">
    <source>
        <dbReference type="SAM" id="Phobius"/>
    </source>
</evidence>
<sequence length="260" mass="29532">MDAQRYTQSQVLYGLQESWEYSTGGSEPFDADTQIYAYMLADGMWGELDLIDIFHRIEKFFNFTCSIDEWKNFFGYDVAERSFEDWQREFAPQLTFGSLAAFIASRAPVAASFAPIPVFGRYCDAAGVFTGIQQVAKNLRKDCPRFAPSTRIIDVMRGNNLDQFWMHVRWMTEHALPALPQFWRDVTFRAGSFGLLVAVCGAFAAWMFSDLVWLIPTISISVAMYSIAVFYKEVANPLPPHIVTFRDLSQLIANSRATAA</sequence>
<evidence type="ECO:0000313" key="2">
    <source>
        <dbReference type="EMBL" id="QDT70864.1"/>
    </source>
</evidence>
<evidence type="ECO:0000313" key="3">
    <source>
        <dbReference type="Proteomes" id="UP000317909"/>
    </source>
</evidence>
<dbReference type="AlphaFoldDB" id="A0A517TR62"/>